<proteinExistence type="predicted"/>
<dbReference type="PANTHER" id="PTHR11439">
    <property type="entry name" value="GAG-POL-RELATED RETROTRANSPOSON"/>
    <property type="match status" value="1"/>
</dbReference>
<evidence type="ECO:0000313" key="2">
    <source>
        <dbReference type="EMBL" id="GEU60997.1"/>
    </source>
</evidence>
<name>A0A6L2LJ19_TANCI</name>
<gene>
    <name evidence="2" type="ORF">Tci_032975</name>
</gene>
<feature type="region of interest" description="Disordered" evidence="1">
    <location>
        <begin position="1"/>
        <end position="23"/>
    </location>
</feature>
<dbReference type="AlphaFoldDB" id="A0A6L2LJ19"/>
<comment type="caution">
    <text evidence="2">The sequence shown here is derived from an EMBL/GenBank/DDBJ whole genome shotgun (WGS) entry which is preliminary data.</text>
</comment>
<dbReference type="PANTHER" id="PTHR11439:SF463">
    <property type="entry name" value="REVERSE TRANSCRIPTASE TY1_COPIA-TYPE DOMAIN-CONTAINING PROTEIN"/>
    <property type="match status" value="1"/>
</dbReference>
<sequence>MDKGQSIGTPMATKPKLDADLSGNPVDQTDYRSKIGSFMYLTSSRPDIVQAVCFCTRYKSRLTEKHLKEVKRIFRYLRGTVHMGLWYLKGSSFELTAFLDADHAGCIDTCKSTSRGIQFLGDNLKPQHIDEFDLKDKTSLIEYDEVEQNVLYFNYLFPFNIIYLDDLKSGKDNDDNEIDIIQSSGVMMLLNVIKNLYVPFGIPFDPKRYYKDDVYTRLLRRLSEKFLENPIPFNLCFIFLDSSPRDMAPIPPRNQRHLWLCYQVEGYTEKIVHDFEQKLETIFERQVNRVHILDFEGLSPDMRQDLAERLRMVYTGDDGQEIFMSHTWRRISSEMRLDATNTLCFQLRGARRSMTWRQFILALGLNTTKETVEDGFEAYWLGSERVIPNKGDLSGYWIEISSDMDFVIRSLLYLHQRSAQYLFRHGDGRKSNARLLRGDFIGRLAHHFGLVSDDELRGLYVVTRELPLIDMGELVKLNIFMEDVRSLRGLIERSMTDQGRFSTWMISCMTQLIEASGRTYQAFDGTFQGSYLEVFERLTRRRNNGSLRDIATKGDLSGYWSKIAYNGDFLEAVPSYTSIRDPLRRLCHRLIAMSISGKGQTLEKAEGRKHGARMLGGHFVRRLVEHSGLVTKGDPAPAQGPPTVVRAMPQMMAKLEEEVHGL</sequence>
<accession>A0A6L2LJ19</accession>
<reference evidence="2" key="1">
    <citation type="journal article" date="2019" name="Sci. Rep.">
        <title>Draft genome of Tanacetum cinerariifolium, the natural source of mosquito coil.</title>
        <authorList>
            <person name="Yamashiro T."/>
            <person name="Shiraishi A."/>
            <person name="Satake H."/>
            <person name="Nakayama K."/>
        </authorList>
    </citation>
    <scope>NUCLEOTIDE SEQUENCE</scope>
</reference>
<protein>
    <submittedName>
        <fullName evidence="2">Retrovirus-related Pol polyprotein from transposon TNT 1-94</fullName>
    </submittedName>
</protein>
<evidence type="ECO:0000256" key="1">
    <source>
        <dbReference type="SAM" id="MobiDB-lite"/>
    </source>
</evidence>
<organism evidence="2">
    <name type="scientific">Tanacetum cinerariifolium</name>
    <name type="common">Dalmatian daisy</name>
    <name type="synonym">Chrysanthemum cinerariifolium</name>
    <dbReference type="NCBI Taxonomy" id="118510"/>
    <lineage>
        <taxon>Eukaryota</taxon>
        <taxon>Viridiplantae</taxon>
        <taxon>Streptophyta</taxon>
        <taxon>Embryophyta</taxon>
        <taxon>Tracheophyta</taxon>
        <taxon>Spermatophyta</taxon>
        <taxon>Magnoliopsida</taxon>
        <taxon>eudicotyledons</taxon>
        <taxon>Gunneridae</taxon>
        <taxon>Pentapetalae</taxon>
        <taxon>asterids</taxon>
        <taxon>campanulids</taxon>
        <taxon>Asterales</taxon>
        <taxon>Asteraceae</taxon>
        <taxon>Asteroideae</taxon>
        <taxon>Anthemideae</taxon>
        <taxon>Anthemidinae</taxon>
        <taxon>Tanacetum</taxon>
    </lineage>
</organism>
<dbReference type="EMBL" id="BKCJ010004430">
    <property type="protein sequence ID" value="GEU60997.1"/>
    <property type="molecule type" value="Genomic_DNA"/>
</dbReference>